<dbReference type="PANTHER" id="PTHR34476:SF1">
    <property type="entry name" value="DNA-DIRECTED RNA POLYMERASE SUBUNIT OMEGA"/>
    <property type="match status" value="1"/>
</dbReference>
<keyword evidence="13" id="KW-1185">Reference proteome</keyword>
<dbReference type="PANTHER" id="PTHR34476">
    <property type="entry name" value="DNA-DIRECTED RNA POLYMERASE SUBUNIT OMEGA"/>
    <property type="match status" value="1"/>
</dbReference>
<evidence type="ECO:0000256" key="6">
    <source>
        <dbReference type="ARBA" id="ARBA00022695"/>
    </source>
</evidence>
<dbReference type="InterPro" id="IPR006110">
    <property type="entry name" value="Pol_omega/Rpo6/RPB6"/>
</dbReference>
<comment type="function">
    <text evidence="11">Promotes RNA polymerase assembly. Latches the N- and C-terminal regions of the beta' subunit thereby facilitating its interaction with the beta and alpha subunits.</text>
</comment>
<dbReference type="SUPFAM" id="SSF63562">
    <property type="entry name" value="RPB6/omega subunit-like"/>
    <property type="match status" value="1"/>
</dbReference>
<comment type="similarity">
    <text evidence="1 11">Belongs to the RNA polymerase subunit omega family.</text>
</comment>
<name>A0ABT1W3A3_9PROT</name>
<organism evidence="12 13">
    <name type="scientific">Endosaccharibacter trunci</name>
    <dbReference type="NCBI Taxonomy" id="2812733"/>
    <lineage>
        <taxon>Bacteria</taxon>
        <taxon>Pseudomonadati</taxon>
        <taxon>Pseudomonadota</taxon>
        <taxon>Alphaproteobacteria</taxon>
        <taxon>Acetobacterales</taxon>
        <taxon>Acetobacteraceae</taxon>
        <taxon>Endosaccharibacter</taxon>
    </lineage>
</organism>
<keyword evidence="7 11" id="KW-0804">Transcription</keyword>
<dbReference type="Gene3D" id="3.90.940.10">
    <property type="match status" value="1"/>
</dbReference>
<evidence type="ECO:0000256" key="11">
    <source>
        <dbReference type="HAMAP-Rule" id="MF_00366"/>
    </source>
</evidence>
<dbReference type="Proteomes" id="UP001524587">
    <property type="component" value="Unassembled WGS sequence"/>
</dbReference>
<dbReference type="RefSeq" id="WP_422862778.1">
    <property type="nucleotide sequence ID" value="NZ_JAMSKV010000001.1"/>
</dbReference>
<dbReference type="EC" id="2.7.7.6" evidence="2 11"/>
<sequence length="132" mass="14620">MARVTVEDCVEKVPNRFELVLLAAQRARNLSRGEELTVDRDNDKNPVVALREIADETVELTRLQQDLVKSLARAPEPEPADEEVLDLIPTDQNIFGLQDVSAEEEAGNMGTELSPEELEAAIEAELGGRARR</sequence>
<dbReference type="GO" id="GO:0003899">
    <property type="term" value="F:DNA-directed RNA polymerase activity"/>
    <property type="evidence" value="ECO:0007669"/>
    <property type="project" value="UniProtKB-EC"/>
</dbReference>
<dbReference type="EMBL" id="JAMSKV010000001">
    <property type="protein sequence ID" value="MCQ8277348.1"/>
    <property type="molecule type" value="Genomic_DNA"/>
</dbReference>
<evidence type="ECO:0000256" key="10">
    <source>
        <dbReference type="ARBA" id="ARBA00048552"/>
    </source>
</evidence>
<dbReference type="HAMAP" id="MF_00366">
    <property type="entry name" value="RNApol_bact_RpoZ"/>
    <property type="match status" value="1"/>
</dbReference>
<comment type="caution">
    <text evidence="12">The sequence shown here is derived from an EMBL/GenBank/DDBJ whole genome shotgun (WGS) entry which is preliminary data.</text>
</comment>
<dbReference type="GO" id="GO:0000428">
    <property type="term" value="C:DNA-directed RNA polymerase complex"/>
    <property type="evidence" value="ECO:0007669"/>
    <property type="project" value="UniProtKB-KW"/>
</dbReference>
<keyword evidence="5 11" id="KW-0808">Transferase</keyword>
<evidence type="ECO:0000256" key="7">
    <source>
        <dbReference type="ARBA" id="ARBA00023163"/>
    </source>
</evidence>
<evidence type="ECO:0000256" key="9">
    <source>
        <dbReference type="ARBA" id="ARBA00030998"/>
    </source>
</evidence>
<evidence type="ECO:0000256" key="5">
    <source>
        <dbReference type="ARBA" id="ARBA00022679"/>
    </source>
</evidence>
<dbReference type="NCBIfam" id="TIGR00690">
    <property type="entry name" value="rpoZ"/>
    <property type="match status" value="1"/>
</dbReference>
<evidence type="ECO:0000313" key="12">
    <source>
        <dbReference type="EMBL" id="MCQ8277348.1"/>
    </source>
</evidence>
<evidence type="ECO:0000313" key="13">
    <source>
        <dbReference type="Proteomes" id="UP001524587"/>
    </source>
</evidence>
<dbReference type="Pfam" id="PF01192">
    <property type="entry name" value="RNA_pol_Rpb6"/>
    <property type="match status" value="1"/>
</dbReference>
<dbReference type="InterPro" id="IPR003716">
    <property type="entry name" value="DNA-dir_RNA_pol_omega"/>
</dbReference>
<gene>
    <name evidence="11 12" type="primary">rpoZ</name>
    <name evidence="12" type="ORF">NFI95_02640</name>
</gene>
<proteinExistence type="inferred from homology"/>
<evidence type="ECO:0000256" key="3">
    <source>
        <dbReference type="ARBA" id="ARBA00013725"/>
    </source>
</evidence>
<evidence type="ECO:0000256" key="8">
    <source>
        <dbReference type="ARBA" id="ARBA00029924"/>
    </source>
</evidence>
<accession>A0ABT1W3A3</accession>
<evidence type="ECO:0000256" key="4">
    <source>
        <dbReference type="ARBA" id="ARBA00022478"/>
    </source>
</evidence>
<protein>
    <recommendedName>
        <fullName evidence="3 11">DNA-directed RNA polymerase subunit omega</fullName>
        <shortName evidence="11">RNAP omega subunit</shortName>
        <ecNumber evidence="2 11">2.7.7.6</ecNumber>
    </recommendedName>
    <alternativeName>
        <fullName evidence="9 11">RNA polymerase omega subunit</fullName>
    </alternativeName>
    <alternativeName>
        <fullName evidence="8 11">Transcriptase subunit omega</fullName>
    </alternativeName>
</protein>
<dbReference type="InterPro" id="IPR036161">
    <property type="entry name" value="RPB6/omega-like_sf"/>
</dbReference>
<evidence type="ECO:0000256" key="1">
    <source>
        <dbReference type="ARBA" id="ARBA00006711"/>
    </source>
</evidence>
<keyword evidence="4 11" id="KW-0240">DNA-directed RNA polymerase</keyword>
<dbReference type="SMART" id="SM01409">
    <property type="entry name" value="RNA_pol_Rpb6"/>
    <property type="match status" value="1"/>
</dbReference>
<comment type="subunit">
    <text evidence="11">The RNAP catalytic core consists of 2 alpha, 1 beta, 1 beta' and 1 omega subunit. When a sigma factor is associated with the core the holoenzyme is formed, which can initiate transcription.</text>
</comment>
<comment type="catalytic activity">
    <reaction evidence="10 11">
        <text>RNA(n) + a ribonucleoside 5'-triphosphate = RNA(n+1) + diphosphate</text>
        <dbReference type="Rhea" id="RHEA:21248"/>
        <dbReference type="Rhea" id="RHEA-COMP:14527"/>
        <dbReference type="Rhea" id="RHEA-COMP:17342"/>
        <dbReference type="ChEBI" id="CHEBI:33019"/>
        <dbReference type="ChEBI" id="CHEBI:61557"/>
        <dbReference type="ChEBI" id="CHEBI:140395"/>
        <dbReference type="EC" id="2.7.7.6"/>
    </reaction>
</comment>
<evidence type="ECO:0000256" key="2">
    <source>
        <dbReference type="ARBA" id="ARBA00012418"/>
    </source>
</evidence>
<keyword evidence="6 11" id="KW-0548">Nucleotidyltransferase</keyword>
<reference evidence="12 13" key="1">
    <citation type="submission" date="2022-06" db="EMBL/GenBank/DDBJ databases">
        <title>Endosaccharibacter gen. nov., sp. nov., endophytic bacteria isolated from sugarcane.</title>
        <authorList>
            <person name="Pitiwittayakul N."/>
            <person name="Yukphan P."/>
            <person name="Charoenyingcharoen P."/>
            <person name="Tanasupawat S."/>
        </authorList>
    </citation>
    <scope>NUCLEOTIDE SEQUENCE [LARGE SCALE GENOMIC DNA]</scope>
    <source>
        <strain evidence="12 13">KSS8</strain>
    </source>
</reference>